<dbReference type="OrthoDB" id="1796359at2"/>
<evidence type="ECO:0000313" key="3">
    <source>
        <dbReference type="Proteomes" id="UP000490800"/>
    </source>
</evidence>
<dbReference type="RefSeq" id="WP_157333255.1">
    <property type="nucleotide sequence ID" value="NZ_RHLK01000002.1"/>
</dbReference>
<protein>
    <recommendedName>
        <fullName evidence="4">Prolipoprotein diacylglyceryl transferase</fullName>
    </recommendedName>
</protein>
<evidence type="ECO:0000256" key="1">
    <source>
        <dbReference type="SAM" id="Phobius"/>
    </source>
</evidence>
<feature type="transmembrane region" description="Helical" evidence="1">
    <location>
        <begin position="15"/>
        <end position="33"/>
    </location>
</feature>
<feature type="transmembrane region" description="Helical" evidence="1">
    <location>
        <begin position="110"/>
        <end position="129"/>
    </location>
</feature>
<accession>A0A7X3JY80</accession>
<feature type="transmembrane region" description="Helical" evidence="1">
    <location>
        <begin position="141"/>
        <end position="160"/>
    </location>
</feature>
<name>A0A7X3JY80_9BACL</name>
<dbReference type="Proteomes" id="UP000490800">
    <property type="component" value="Unassembled WGS sequence"/>
</dbReference>
<dbReference type="EMBL" id="RHLK01000002">
    <property type="protein sequence ID" value="MVO98776.1"/>
    <property type="molecule type" value="Genomic_DNA"/>
</dbReference>
<evidence type="ECO:0000313" key="2">
    <source>
        <dbReference type="EMBL" id="MVO98776.1"/>
    </source>
</evidence>
<feature type="transmembrane region" description="Helical" evidence="1">
    <location>
        <begin position="76"/>
        <end position="98"/>
    </location>
</feature>
<evidence type="ECO:0008006" key="4">
    <source>
        <dbReference type="Google" id="ProtNLM"/>
    </source>
</evidence>
<dbReference type="AlphaFoldDB" id="A0A7X3JY80"/>
<reference evidence="2 3" key="1">
    <citation type="journal article" date="2019" name="Microorganisms">
        <title>Paenibacillus lutrae sp. nov., A Chitinolytic Species Isolated from A River Otter in Castril Natural Park, Granada, Spain.</title>
        <authorList>
            <person name="Rodriguez M."/>
            <person name="Reina J.C."/>
            <person name="Bejar V."/>
            <person name="Llamas I."/>
        </authorList>
    </citation>
    <scope>NUCLEOTIDE SEQUENCE [LARGE SCALE GENOMIC DNA]</scope>
    <source>
        <strain evidence="2 3">N10</strain>
    </source>
</reference>
<keyword evidence="1" id="KW-0812">Transmembrane</keyword>
<keyword evidence="3" id="KW-1185">Reference proteome</keyword>
<keyword evidence="1" id="KW-1133">Transmembrane helix</keyword>
<sequence>MQTMKIGPFLLNMQIVLYLLFGIAALLAVRLYLKKDPDRGAVFSSLENAFLIWILVWKGSVLVFDPLSVIRYPMSLLYFTAGEKGIWLAWAAAGGYMWARIARRKHSFQAAAPAMAAGLLAGWTVYSVLQAWLQPEQLLPYVLQAALAGALLLSLVGGRLSPVNKSLLSRGLWLSLGQTAILFTVTVREPVLLSFSKEQLLLLLAAAGILIMMRKPDEDR</sequence>
<keyword evidence="1" id="KW-0472">Membrane</keyword>
<feature type="transmembrane region" description="Helical" evidence="1">
    <location>
        <begin position="45"/>
        <end position="64"/>
    </location>
</feature>
<comment type="caution">
    <text evidence="2">The sequence shown here is derived from an EMBL/GenBank/DDBJ whole genome shotgun (WGS) entry which is preliminary data.</text>
</comment>
<gene>
    <name evidence="2" type="ORF">EDM21_04445</name>
</gene>
<organism evidence="2 3">
    <name type="scientific">Paenibacillus lutrae</name>
    <dbReference type="NCBI Taxonomy" id="2078573"/>
    <lineage>
        <taxon>Bacteria</taxon>
        <taxon>Bacillati</taxon>
        <taxon>Bacillota</taxon>
        <taxon>Bacilli</taxon>
        <taxon>Bacillales</taxon>
        <taxon>Paenibacillaceae</taxon>
        <taxon>Paenibacillus</taxon>
    </lineage>
</organism>
<proteinExistence type="predicted"/>